<dbReference type="GO" id="GO:0043565">
    <property type="term" value="F:sequence-specific DNA binding"/>
    <property type="evidence" value="ECO:0007669"/>
    <property type="project" value="InterPro"/>
</dbReference>
<dbReference type="PANTHER" id="PTHR46796:SF6">
    <property type="entry name" value="ARAC SUBFAMILY"/>
    <property type="match status" value="1"/>
</dbReference>
<dbReference type="SUPFAM" id="SSF46689">
    <property type="entry name" value="Homeodomain-like"/>
    <property type="match status" value="1"/>
</dbReference>
<dbReference type="KEGG" id="mtea:DK419_17865"/>
<dbReference type="Pfam" id="PF12833">
    <property type="entry name" value="HTH_18"/>
    <property type="match status" value="1"/>
</dbReference>
<evidence type="ECO:0000256" key="1">
    <source>
        <dbReference type="ARBA" id="ARBA00023015"/>
    </source>
</evidence>
<evidence type="ECO:0000313" key="5">
    <source>
        <dbReference type="EMBL" id="AWN47963.1"/>
    </source>
</evidence>
<evidence type="ECO:0000256" key="3">
    <source>
        <dbReference type="ARBA" id="ARBA00023163"/>
    </source>
</evidence>
<proteinExistence type="predicted"/>
<dbReference type="AlphaFoldDB" id="A0A2U8WPE8"/>
<dbReference type="Proteomes" id="UP000245444">
    <property type="component" value="Chromosome"/>
</dbReference>
<dbReference type="EMBL" id="CP029553">
    <property type="protein sequence ID" value="AWN47963.1"/>
    <property type="molecule type" value="Genomic_DNA"/>
</dbReference>
<organism evidence="5 6">
    <name type="scientific">Methylobacterium terrae</name>
    <dbReference type="NCBI Taxonomy" id="2202827"/>
    <lineage>
        <taxon>Bacteria</taxon>
        <taxon>Pseudomonadati</taxon>
        <taxon>Pseudomonadota</taxon>
        <taxon>Alphaproteobacteria</taxon>
        <taxon>Hyphomicrobiales</taxon>
        <taxon>Methylobacteriaceae</taxon>
        <taxon>Methylobacterium</taxon>
    </lineage>
</organism>
<dbReference type="OrthoDB" id="8004517at2"/>
<evidence type="ECO:0000256" key="2">
    <source>
        <dbReference type="ARBA" id="ARBA00023125"/>
    </source>
</evidence>
<evidence type="ECO:0000259" key="4">
    <source>
        <dbReference type="PROSITE" id="PS01124"/>
    </source>
</evidence>
<dbReference type="InterPro" id="IPR009057">
    <property type="entry name" value="Homeodomain-like_sf"/>
</dbReference>
<accession>A0A2U8WPE8</accession>
<gene>
    <name evidence="5" type="ORF">DK419_17865</name>
</gene>
<dbReference type="PROSITE" id="PS01124">
    <property type="entry name" value="HTH_ARAC_FAMILY_2"/>
    <property type="match status" value="1"/>
</dbReference>
<dbReference type="InterPro" id="IPR050204">
    <property type="entry name" value="AraC_XylS_family_regulators"/>
</dbReference>
<evidence type="ECO:0000313" key="6">
    <source>
        <dbReference type="Proteomes" id="UP000245444"/>
    </source>
</evidence>
<dbReference type="GO" id="GO:0003700">
    <property type="term" value="F:DNA-binding transcription factor activity"/>
    <property type="evidence" value="ECO:0007669"/>
    <property type="project" value="InterPro"/>
</dbReference>
<keyword evidence="6" id="KW-1185">Reference proteome</keyword>
<sequence length="411" mass="44101">MPQRQDETPGLGIETPCTFARRACADRPRTGQAMAGRATGGLASGYGCGGFDLALHDPLALTPSHDNSAERSMSEPAATVRRTAGLHFSTATASPSGQGGFEAYHDLYAMVADAVRLDEAFAVAVAAERLGDMILFDRQMRGVAHVRSPRRVLRNGFDHFTAQLVLDGTLAVDTPEGSRIVEPGEFALIDMSRPMETRAGRARVLTLSVPREEIEAVVPEPGRLHGAVLPRDRARLLTQFLGALPEEMHLHGAGARQRLSRVTSDLLGLSLSGHAPPGAEAVRTAGAAACRRRARHYIDAHLGTTPEEVARAIGVSRSALYRAFEASGGVARAIRARRLARLRTLLARPDEPGRIAELAHACGFSSESDCSRAFKVAHGLSPSEYRRLGREESGPGALPSQSFAGWWNDLR</sequence>
<dbReference type="InterPro" id="IPR018060">
    <property type="entry name" value="HTH_AraC"/>
</dbReference>
<feature type="domain" description="HTH araC/xylS-type" evidence="4">
    <location>
        <begin position="292"/>
        <end position="388"/>
    </location>
</feature>
<dbReference type="Gene3D" id="1.10.10.60">
    <property type="entry name" value="Homeodomain-like"/>
    <property type="match status" value="1"/>
</dbReference>
<keyword evidence="2" id="KW-0238">DNA-binding</keyword>
<dbReference type="SMART" id="SM00342">
    <property type="entry name" value="HTH_ARAC"/>
    <property type="match status" value="1"/>
</dbReference>
<dbReference type="PANTHER" id="PTHR46796">
    <property type="entry name" value="HTH-TYPE TRANSCRIPTIONAL ACTIVATOR RHAS-RELATED"/>
    <property type="match status" value="1"/>
</dbReference>
<name>A0A2U8WPE8_9HYPH</name>
<keyword evidence="3" id="KW-0804">Transcription</keyword>
<protein>
    <recommendedName>
        <fullName evidence="4">HTH araC/xylS-type domain-containing protein</fullName>
    </recommendedName>
</protein>
<keyword evidence="1" id="KW-0805">Transcription regulation</keyword>
<reference evidence="5 6" key="1">
    <citation type="submission" date="2018-05" db="EMBL/GenBank/DDBJ databases">
        <title>Complete Genome Sequence of Methylobacterium sp. 17Sr1-28.</title>
        <authorList>
            <person name="Srinivasan S."/>
        </authorList>
    </citation>
    <scope>NUCLEOTIDE SEQUENCE [LARGE SCALE GENOMIC DNA]</scope>
    <source>
        <strain evidence="5 6">17Sr1-28</strain>
    </source>
</reference>